<dbReference type="PANTHER" id="PTHR43491">
    <property type="entry name" value="UDP-N-ACETYL-D-MANNOSAMINE DEHYDROGENASE"/>
    <property type="match status" value="1"/>
</dbReference>
<evidence type="ECO:0000256" key="3">
    <source>
        <dbReference type="ARBA" id="ARBA00023027"/>
    </source>
</evidence>
<dbReference type="EMBL" id="FNOP01000001">
    <property type="protein sequence ID" value="SDW39351.1"/>
    <property type="molecule type" value="Genomic_DNA"/>
</dbReference>
<dbReference type="RefSeq" id="WP_074704074.1">
    <property type="nucleotide sequence ID" value="NZ_FNOP01000001.1"/>
</dbReference>
<evidence type="ECO:0000256" key="1">
    <source>
        <dbReference type="ARBA" id="ARBA00006601"/>
    </source>
</evidence>
<name>A0A1H2T647_ACIFE</name>
<dbReference type="NCBIfam" id="TIGR03026">
    <property type="entry name" value="NDP-sugDHase"/>
    <property type="match status" value="1"/>
</dbReference>
<dbReference type="Pfam" id="PF00984">
    <property type="entry name" value="UDPG_MGDP_dh"/>
    <property type="match status" value="1"/>
</dbReference>
<dbReference type="GO" id="GO:0000271">
    <property type="term" value="P:polysaccharide biosynthetic process"/>
    <property type="evidence" value="ECO:0007669"/>
    <property type="project" value="InterPro"/>
</dbReference>
<dbReference type="InterPro" id="IPR008927">
    <property type="entry name" value="6-PGluconate_DH-like_C_sf"/>
</dbReference>
<dbReference type="InterPro" id="IPR001732">
    <property type="entry name" value="UDP-Glc/GDP-Man_DH_N"/>
</dbReference>
<dbReference type="InterPro" id="IPR017476">
    <property type="entry name" value="UDP-Glc/GDP-Man"/>
</dbReference>
<dbReference type="InterPro" id="IPR028359">
    <property type="entry name" value="UDP_ManNAc/GlcNAc_DH"/>
</dbReference>
<dbReference type="Pfam" id="PF03721">
    <property type="entry name" value="UDPG_MGDP_dh_N"/>
    <property type="match status" value="1"/>
</dbReference>
<dbReference type="SUPFAM" id="SSF48179">
    <property type="entry name" value="6-phosphogluconate dehydrogenase C-terminal domain-like"/>
    <property type="match status" value="1"/>
</dbReference>
<dbReference type="InterPro" id="IPR036291">
    <property type="entry name" value="NAD(P)-bd_dom_sf"/>
</dbReference>
<feature type="domain" description="UDP-glucose/GDP-mannose dehydrogenase C-terminal" evidence="5">
    <location>
        <begin position="318"/>
        <end position="421"/>
    </location>
</feature>
<dbReference type="PIRSF" id="PIRSF000124">
    <property type="entry name" value="UDPglc_GDPman_dh"/>
    <property type="match status" value="1"/>
</dbReference>
<dbReference type="GO" id="GO:0016628">
    <property type="term" value="F:oxidoreductase activity, acting on the CH-CH group of donors, NAD or NADP as acceptor"/>
    <property type="evidence" value="ECO:0007669"/>
    <property type="project" value="InterPro"/>
</dbReference>
<dbReference type="Pfam" id="PF03720">
    <property type="entry name" value="UDPG_MGDP_dh_C"/>
    <property type="match status" value="1"/>
</dbReference>
<sequence>MEKLDVRTKVAVVGLGYVGLPLAVAFAEHFPTVGYDCSREKIECCRQGRDVTEEVGDRALAGSALTCTTDPSVLKEMDFIIVAVPTPVNLERLPDLGLVREASRTIGRNLSRGTIVCYESTVYPGVTETICGPILEQESGLKAGLDFHLAYSPERINPGDRIHRLQNICKIVSGDDKATRDRVAALYGTIIQADLFPVSSIRVAEAAKLIENTQRDVNIAFMNEVAMACHAMGIDTCEVADAMDTKWNALHFRPGLVGGHCIGVDPYYFVYEAKREGYLSALTALSRHINEGMADYVVQETLRQMILGDLRIRRAHVVLLGLTFKADCSDLRNSKALEIFRKLRQMGIPVQAADPVADPDRLPEDVREAFIPVEEIRDAHVLLFAVRHRTFREWTAEDLQARYAADVPSRILIDVKGMYRKDEMEKAGFQYWRL</sequence>
<dbReference type="InterPro" id="IPR014026">
    <property type="entry name" value="UDP-Glc/GDP-Man_DH_dimer"/>
</dbReference>
<comment type="similarity">
    <text evidence="1 4">Belongs to the UDP-glucose/GDP-mannose dehydrogenase family.</text>
</comment>
<evidence type="ECO:0000259" key="5">
    <source>
        <dbReference type="SMART" id="SM00984"/>
    </source>
</evidence>
<dbReference type="InterPro" id="IPR014027">
    <property type="entry name" value="UDP-Glc/GDP-Man_DH_C"/>
</dbReference>
<dbReference type="AlphaFoldDB" id="A0A1H2T647"/>
<dbReference type="GO" id="GO:0051287">
    <property type="term" value="F:NAD binding"/>
    <property type="evidence" value="ECO:0007669"/>
    <property type="project" value="InterPro"/>
</dbReference>
<reference evidence="6 7" key="1">
    <citation type="submission" date="2016-10" db="EMBL/GenBank/DDBJ databases">
        <authorList>
            <person name="Varghese N."/>
            <person name="Submissions S."/>
        </authorList>
    </citation>
    <scope>NUCLEOTIDE SEQUENCE [LARGE SCALE GENOMIC DNA]</scope>
    <source>
        <strain evidence="6 7">WCC6</strain>
    </source>
</reference>
<evidence type="ECO:0000256" key="2">
    <source>
        <dbReference type="ARBA" id="ARBA00023002"/>
    </source>
</evidence>
<keyword evidence="3" id="KW-0520">NAD</keyword>
<gene>
    <name evidence="6" type="ORF">SAMN05216495_101131</name>
</gene>
<dbReference type="PANTHER" id="PTHR43491:SF2">
    <property type="entry name" value="UDP-N-ACETYL-D-MANNOSAMINE DEHYDROGENASE"/>
    <property type="match status" value="1"/>
</dbReference>
<dbReference type="SMART" id="SM00984">
    <property type="entry name" value="UDPG_MGDP_dh_C"/>
    <property type="match status" value="1"/>
</dbReference>
<dbReference type="GO" id="GO:0016616">
    <property type="term" value="F:oxidoreductase activity, acting on the CH-OH group of donors, NAD or NADP as acceptor"/>
    <property type="evidence" value="ECO:0007669"/>
    <property type="project" value="InterPro"/>
</dbReference>
<organism evidence="6 7">
    <name type="scientific">Acidaminococcus fermentans</name>
    <dbReference type="NCBI Taxonomy" id="905"/>
    <lineage>
        <taxon>Bacteria</taxon>
        <taxon>Bacillati</taxon>
        <taxon>Bacillota</taxon>
        <taxon>Negativicutes</taxon>
        <taxon>Acidaminococcales</taxon>
        <taxon>Acidaminococcaceae</taxon>
        <taxon>Acidaminococcus</taxon>
    </lineage>
</organism>
<dbReference type="PIRSF" id="PIRSF500136">
    <property type="entry name" value="UDP_ManNAc_DH"/>
    <property type="match status" value="1"/>
</dbReference>
<evidence type="ECO:0000256" key="4">
    <source>
        <dbReference type="PIRNR" id="PIRNR000124"/>
    </source>
</evidence>
<accession>A0A1H2T647</accession>
<protein>
    <submittedName>
        <fullName evidence="6">UDP-N-acetyl-D-galactosamine dehydrogenase</fullName>
    </submittedName>
</protein>
<proteinExistence type="inferred from homology"/>
<evidence type="ECO:0000313" key="6">
    <source>
        <dbReference type="EMBL" id="SDW39351.1"/>
    </source>
</evidence>
<dbReference type="Proteomes" id="UP000182379">
    <property type="component" value="Unassembled WGS sequence"/>
</dbReference>
<comment type="caution">
    <text evidence="6">The sequence shown here is derived from an EMBL/GenBank/DDBJ whole genome shotgun (WGS) entry which is preliminary data.</text>
</comment>
<keyword evidence="2" id="KW-0560">Oxidoreductase</keyword>
<dbReference type="InterPro" id="IPR036220">
    <property type="entry name" value="UDP-Glc/GDP-Man_DH_C_sf"/>
</dbReference>
<dbReference type="SUPFAM" id="SSF51735">
    <property type="entry name" value="NAD(P)-binding Rossmann-fold domains"/>
    <property type="match status" value="1"/>
</dbReference>
<evidence type="ECO:0000313" key="7">
    <source>
        <dbReference type="Proteomes" id="UP000182379"/>
    </source>
</evidence>
<dbReference type="SUPFAM" id="SSF52413">
    <property type="entry name" value="UDP-glucose/GDP-mannose dehydrogenase C-terminal domain"/>
    <property type="match status" value="1"/>
</dbReference>
<dbReference type="Gene3D" id="3.40.50.720">
    <property type="entry name" value="NAD(P)-binding Rossmann-like Domain"/>
    <property type="match status" value="2"/>
</dbReference>